<dbReference type="SUPFAM" id="SSF52218">
    <property type="entry name" value="Flavoproteins"/>
    <property type="match status" value="1"/>
</dbReference>
<dbReference type="Gene3D" id="3.40.50.360">
    <property type="match status" value="1"/>
</dbReference>
<dbReference type="EMBL" id="CP048914">
    <property type="protein sequence ID" value="QMS85802.1"/>
    <property type="molecule type" value="Genomic_DNA"/>
</dbReference>
<name>A0A7L7KU17_9MOLU</name>
<dbReference type="PANTHER" id="PTHR38030">
    <property type="entry name" value="PROTOPORPHYRINOGEN IX DEHYDROGENASE [MENAQUINONE]"/>
    <property type="match status" value="1"/>
</dbReference>
<dbReference type="KEGG" id="xcl:G4Z02_08605"/>
<dbReference type="GO" id="GO:0006783">
    <property type="term" value="P:heme biosynthetic process"/>
    <property type="evidence" value="ECO:0007669"/>
    <property type="project" value="TreeGrafter"/>
</dbReference>
<keyword evidence="3" id="KW-1185">Reference proteome</keyword>
<evidence type="ECO:0000313" key="2">
    <source>
        <dbReference type="EMBL" id="QMS85802.1"/>
    </source>
</evidence>
<accession>A0A7L7KU17</accession>
<dbReference type="InterPro" id="IPR026816">
    <property type="entry name" value="Flavodoxin_dom"/>
</dbReference>
<feature type="domain" description="Flavodoxin" evidence="1">
    <location>
        <begin position="4"/>
        <end position="134"/>
    </location>
</feature>
<dbReference type="Pfam" id="PF12724">
    <property type="entry name" value="Flavodoxin_5"/>
    <property type="match status" value="1"/>
</dbReference>
<dbReference type="PANTHER" id="PTHR38030:SF2">
    <property type="entry name" value="PROTOPORPHYRINOGEN IX DEHYDROGENASE [QUINONE]"/>
    <property type="match status" value="1"/>
</dbReference>
<proteinExistence type="predicted"/>
<dbReference type="GO" id="GO:0070819">
    <property type="term" value="F:menaquinone-dependent protoporphyrinogen oxidase activity"/>
    <property type="evidence" value="ECO:0007669"/>
    <property type="project" value="TreeGrafter"/>
</dbReference>
<dbReference type="Proteomes" id="UP000514720">
    <property type="component" value="Chromosome"/>
</dbReference>
<evidence type="ECO:0000259" key="1">
    <source>
        <dbReference type="Pfam" id="PF12724"/>
    </source>
</evidence>
<dbReference type="InterPro" id="IPR052200">
    <property type="entry name" value="Protoporphyrinogen_IX_DH"/>
</dbReference>
<reference evidence="2 3" key="1">
    <citation type="submission" date="2020-02" db="EMBL/GenBank/DDBJ databases">
        <authorList>
            <person name="Zheng R.K."/>
            <person name="Sun C.M."/>
        </authorList>
    </citation>
    <scope>NUCLEOTIDE SEQUENCE [LARGE SCALE GENOMIC DNA]</scope>
    <source>
        <strain evidence="3">zrk13</strain>
    </source>
</reference>
<protein>
    <recommendedName>
        <fullName evidence="1">Flavodoxin domain-containing protein</fullName>
    </recommendedName>
</protein>
<dbReference type="InterPro" id="IPR029039">
    <property type="entry name" value="Flavoprotein-like_sf"/>
</dbReference>
<dbReference type="AlphaFoldDB" id="A0A7L7KU17"/>
<sequence>MKTLMLYHSKQGHTKTCIDYLNNRTDDTCVVPVQDFTASLDEYDSVIIGTPVYMGNIHKMIKTFIQQHEQTLLQKSLTIVVCAMNDSEYEAMIQRNFTESIRNHARIVHAGGGYNFKRLNFLERFIVKKIAKVDSSISSIKYDQLDSISM</sequence>
<organism evidence="2 3">
    <name type="scientific">Candidatus Xianfuyuplasma coldseepsis</name>
    <dbReference type="NCBI Taxonomy" id="2782163"/>
    <lineage>
        <taxon>Bacteria</taxon>
        <taxon>Bacillati</taxon>
        <taxon>Mycoplasmatota</taxon>
        <taxon>Mollicutes</taxon>
        <taxon>Candidatus Izemoplasmatales</taxon>
        <taxon>Candidatus Izemoplasmataceae</taxon>
        <taxon>Candidatus Xianfuyuplasma</taxon>
    </lineage>
</organism>
<dbReference type="GO" id="GO:0010181">
    <property type="term" value="F:FMN binding"/>
    <property type="evidence" value="ECO:0007669"/>
    <property type="project" value="TreeGrafter"/>
</dbReference>
<dbReference type="RefSeq" id="WP_258877611.1">
    <property type="nucleotide sequence ID" value="NZ_CP048914.1"/>
</dbReference>
<gene>
    <name evidence="2" type="ORF">G4Z02_08605</name>
</gene>
<evidence type="ECO:0000313" key="3">
    <source>
        <dbReference type="Proteomes" id="UP000514720"/>
    </source>
</evidence>